<evidence type="ECO:0000256" key="1">
    <source>
        <dbReference type="SAM" id="MobiDB-lite"/>
    </source>
</evidence>
<sequence length="203" mass="21181">MDSFLNLAKQGYQAYQESQSHEDVRRTGGHEYNSGDNTDPSNYSDRPNIDHEEATRLAQQQGSGGSDLFGNAMQFISQHKQQHTQPVDEDAVTNAHQQAYGNGDPSGLSAHAMGGAAALQALKQFTSGGGGSSQTELISFAMAEASKLFDQAGGAASGNKQDAVNGAAMTVMKLLVQSKFSGTIGGGDSGGLSSLMGLAKQFM</sequence>
<dbReference type="PANTHER" id="PTHR39477:SF1">
    <property type="entry name" value="BETA-FLANKING PROTEIN"/>
    <property type="match status" value="1"/>
</dbReference>
<feature type="domain" description="DUF7721" evidence="2">
    <location>
        <begin position="50"/>
        <end position="130"/>
    </location>
</feature>
<reference evidence="3 4" key="1">
    <citation type="journal article" date="2018" name="Evol. Lett.">
        <title>Horizontal gene cluster transfer increased hallucinogenic mushroom diversity.</title>
        <authorList>
            <person name="Reynolds H.T."/>
            <person name="Vijayakumar V."/>
            <person name="Gluck-Thaler E."/>
            <person name="Korotkin H.B."/>
            <person name="Matheny P.B."/>
            <person name="Slot J.C."/>
        </authorList>
    </citation>
    <scope>NUCLEOTIDE SEQUENCE [LARGE SCALE GENOMIC DNA]</scope>
    <source>
        <strain evidence="3 4">SRW20</strain>
    </source>
</reference>
<name>A0A409VYZ3_9AGAR</name>
<feature type="compositionally biased region" description="Basic and acidic residues" evidence="1">
    <location>
        <begin position="19"/>
        <end position="29"/>
    </location>
</feature>
<evidence type="ECO:0000259" key="2">
    <source>
        <dbReference type="Pfam" id="PF24845"/>
    </source>
</evidence>
<dbReference type="InterPro" id="IPR056138">
    <property type="entry name" value="DUF7721"/>
</dbReference>
<dbReference type="AlphaFoldDB" id="A0A409VYZ3"/>
<protein>
    <recommendedName>
        <fullName evidence="2">DUF7721 domain-containing protein</fullName>
    </recommendedName>
</protein>
<dbReference type="Proteomes" id="UP000284706">
    <property type="component" value="Unassembled WGS sequence"/>
</dbReference>
<feature type="region of interest" description="Disordered" evidence="1">
    <location>
        <begin position="1"/>
        <end position="48"/>
    </location>
</feature>
<dbReference type="STRING" id="231916.A0A409VYZ3"/>
<feature type="compositionally biased region" description="Polar residues" evidence="1">
    <location>
        <begin position="34"/>
        <end position="45"/>
    </location>
</feature>
<proteinExistence type="predicted"/>
<dbReference type="EMBL" id="NHYE01005501">
    <property type="protein sequence ID" value="PPQ71469.1"/>
    <property type="molecule type" value="Genomic_DNA"/>
</dbReference>
<organism evidence="3 4">
    <name type="scientific">Gymnopilus dilepis</name>
    <dbReference type="NCBI Taxonomy" id="231916"/>
    <lineage>
        <taxon>Eukaryota</taxon>
        <taxon>Fungi</taxon>
        <taxon>Dikarya</taxon>
        <taxon>Basidiomycota</taxon>
        <taxon>Agaricomycotina</taxon>
        <taxon>Agaricomycetes</taxon>
        <taxon>Agaricomycetidae</taxon>
        <taxon>Agaricales</taxon>
        <taxon>Agaricineae</taxon>
        <taxon>Hymenogastraceae</taxon>
        <taxon>Gymnopilus</taxon>
    </lineage>
</organism>
<comment type="caution">
    <text evidence="3">The sequence shown here is derived from an EMBL/GenBank/DDBJ whole genome shotgun (WGS) entry which is preliminary data.</text>
</comment>
<accession>A0A409VYZ3</accession>
<gene>
    <name evidence="3" type="ORF">CVT26_011248</name>
</gene>
<evidence type="ECO:0000313" key="4">
    <source>
        <dbReference type="Proteomes" id="UP000284706"/>
    </source>
</evidence>
<dbReference type="InParanoid" id="A0A409VYZ3"/>
<dbReference type="OrthoDB" id="2290255at2759"/>
<evidence type="ECO:0000313" key="3">
    <source>
        <dbReference type="EMBL" id="PPQ71469.1"/>
    </source>
</evidence>
<dbReference type="Pfam" id="PF24845">
    <property type="entry name" value="DUF7721"/>
    <property type="match status" value="1"/>
</dbReference>
<keyword evidence="4" id="KW-1185">Reference proteome</keyword>
<dbReference type="PANTHER" id="PTHR39477">
    <property type="entry name" value="CHROMOSOME 8, WHOLE GENOME SHOTGUN SEQUENCE"/>
    <property type="match status" value="1"/>
</dbReference>